<dbReference type="InterPro" id="IPR056119">
    <property type="entry name" value="DUF7702"/>
</dbReference>
<dbReference type="EMBL" id="JAAHCF010000040">
    <property type="protein sequence ID" value="KAK8149686.1"/>
    <property type="molecule type" value="Genomic_DNA"/>
</dbReference>
<feature type="transmembrane region" description="Helical" evidence="1">
    <location>
        <begin position="31"/>
        <end position="52"/>
    </location>
</feature>
<organism evidence="3 4">
    <name type="scientific">Beauveria asiatica</name>
    <dbReference type="NCBI Taxonomy" id="1069075"/>
    <lineage>
        <taxon>Eukaryota</taxon>
        <taxon>Fungi</taxon>
        <taxon>Dikarya</taxon>
        <taxon>Ascomycota</taxon>
        <taxon>Pezizomycotina</taxon>
        <taxon>Sordariomycetes</taxon>
        <taxon>Hypocreomycetidae</taxon>
        <taxon>Hypocreales</taxon>
        <taxon>Cordycipitaceae</taxon>
        <taxon>Beauveria</taxon>
    </lineage>
</organism>
<feature type="domain" description="DUF7702" evidence="2">
    <location>
        <begin position="2"/>
        <end position="232"/>
    </location>
</feature>
<keyword evidence="1" id="KW-0472">Membrane</keyword>
<keyword evidence="4" id="KW-1185">Reference proteome</keyword>
<feature type="transmembrane region" description="Helical" evidence="1">
    <location>
        <begin position="132"/>
        <end position="149"/>
    </location>
</feature>
<proteinExistence type="predicted"/>
<feature type="transmembrane region" description="Helical" evidence="1">
    <location>
        <begin position="58"/>
        <end position="79"/>
    </location>
</feature>
<gene>
    <name evidence="3" type="ORF">G3M48_005970</name>
</gene>
<feature type="transmembrane region" description="Helical" evidence="1">
    <location>
        <begin position="6"/>
        <end position="24"/>
    </location>
</feature>
<accession>A0AAW0S6C1</accession>
<feature type="transmembrane region" description="Helical" evidence="1">
    <location>
        <begin position="91"/>
        <end position="112"/>
    </location>
</feature>
<evidence type="ECO:0000259" key="2">
    <source>
        <dbReference type="Pfam" id="PF24800"/>
    </source>
</evidence>
<evidence type="ECO:0000313" key="3">
    <source>
        <dbReference type="EMBL" id="KAK8149686.1"/>
    </source>
</evidence>
<dbReference type="Pfam" id="PF24800">
    <property type="entry name" value="DUF7702"/>
    <property type="match status" value="1"/>
</dbReference>
<dbReference type="AlphaFoldDB" id="A0AAW0S6C1"/>
<protein>
    <recommendedName>
        <fullName evidence="2">DUF7702 domain-containing protein</fullName>
    </recommendedName>
</protein>
<keyword evidence="1" id="KW-1133">Transmembrane helix</keyword>
<name>A0AAW0S6C1_9HYPO</name>
<evidence type="ECO:0000256" key="1">
    <source>
        <dbReference type="SAM" id="Phobius"/>
    </source>
</evidence>
<dbReference type="PANTHER" id="PTHR42109">
    <property type="entry name" value="UNPLACED GENOMIC SCAFFOLD UM_SCAF_CONTIG_1.265, WHOLE GENOME SHOTGUN SEQUENCE"/>
    <property type="match status" value="1"/>
</dbReference>
<reference evidence="3 4" key="1">
    <citation type="submission" date="2020-02" db="EMBL/GenBank/DDBJ databases">
        <title>Comparative genomics of the hypocrealean fungal genus Beauvera.</title>
        <authorList>
            <person name="Showalter D.N."/>
            <person name="Bushley K.E."/>
            <person name="Rehner S.A."/>
        </authorList>
    </citation>
    <scope>NUCLEOTIDE SEQUENCE [LARGE SCALE GENOMIC DNA]</scope>
    <source>
        <strain evidence="3 4">ARSEF4384</strain>
    </source>
</reference>
<feature type="transmembrane region" description="Helical" evidence="1">
    <location>
        <begin position="170"/>
        <end position="194"/>
    </location>
</feature>
<feature type="transmembrane region" description="Helical" evidence="1">
    <location>
        <begin position="206"/>
        <end position="230"/>
    </location>
</feature>
<dbReference type="PANTHER" id="PTHR42109:SF3">
    <property type="entry name" value="INTEGRAL MEMBRANE PROTEIN (AFU_ORTHOLOGUE AFUA_5G00100)"/>
    <property type="match status" value="1"/>
</dbReference>
<dbReference type="Proteomes" id="UP001397290">
    <property type="component" value="Unassembled WGS sequence"/>
</dbReference>
<sequence length="253" mass="26699">MNSVTTAQMAIYAAMILPVLYLLVKHGKAGMLGWLYLVAFCMLRILGGALALSRSKTATIIANIGLAPLLLAASGILHESNSLRKVGDAKLEWAVVLALHILIAGATAILAIGASALQSSSPLPSDLTRVKVGIALLATGWIILVGWAVQSWFRRSSTLHVKASRAGRKILVGVALASIFIGIRVLYSLAAFVSQKKSLNPVTGALAVRVGLVLLPELAASLILLAYGWITRNAMNSKAIDREAAGMRLNSKE</sequence>
<evidence type="ECO:0000313" key="4">
    <source>
        <dbReference type="Proteomes" id="UP001397290"/>
    </source>
</evidence>
<comment type="caution">
    <text evidence="3">The sequence shown here is derived from an EMBL/GenBank/DDBJ whole genome shotgun (WGS) entry which is preliminary data.</text>
</comment>
<keyword evidence="1" id="KW-0812">Transmembrane</keyword>